<keyword evidence="1" id="KW-0472">Membrane</keyword>
<dbReference type="Proteomes" id="UP001152755">
    <property type="component" value="Unassembled WGS sequence"/>
</dbReference>
<name>A0A9X4M330_9ACTN</name>
<keyword evidence="1" id="KW-0812">Transmembrane</keyword>
<keyword evidence="1" id="KW-1133">Transmembrane helix</keyword>
<accession>A0A9X4M330</accession>
<evidence type="ECO:0000313" key="2">
    <source>
        <dbReference type="EMBL" id="MDG3015929.1"/>
    </source>
</evidence>
<dbReference type="AlphaFoldDB" id="A0A9X4M330"/>
<gene>
    <name evidence="2" type="ORF">NVS88_15315</name>
</gene>
<proteinExistence type="predicted"/>
<organism evidence="2 3">
    <name type="scientific">Speluncibacter jeojiensis</name>
    <dbReference type="NCBI Taxonomy" id="2710754"/>
    <lineage>
        <taxon>Bacteria</taxon>
        <taxon>Bacillati</taxon>
        <taxon>Actinomycetota</taxon>
        <taxon>Actinomycetes</taxon>
        <taxon>Mycobacteriales</taxon>
        <taxon>Speluncibacteraceae</taxon>
        <taxon>Speluncibacter</taxon>
    </lineage>
</organism>
<feature type="transmembrane region" description="Helical" evidence="1">
    <location>
        <begin position="36"/>
        <end position="57"/>
    </location>
</feature>
<keyword evidence="3" id="KW-1185">Reference proteome</keyword>
<reference evidence="2" key="1">
    <citation type="submission" date="2022-08" db="EMBL/GenBank/DDBJ databases">
        <title>Genome analysis of Corynebacteriales strain.</title>
        <authorList>
            <person name="Lee S.D."/>
        </authorList>
    </citation>
    <scope>NUCLEOTIDE SEQUENCE</scope>
    <source>
        <strain evidence="2">D3-21</strain>
    </source>
</reference>
<protein>
    <submittedName>
        <fullName evidence="2">Uncharacterized protein</fullName>
    </submittedName>
</protein>
<sequence length="61" mass="6595">MGRGDHPQRTPLYGVLLWIGAYVLGTVVVLTVHVTWVRAMVFALVVVASVIGAALTFRDNS</sequence>
<dbReference type="EMBL" id="JANRHA010000010">
    <property type="protein sequence ID" value="MDG3015929.1"/>
    <property type="molecule type" value="Genomic_DNA"/>
</dbReference>
<comment type="caution">
    <text evidence="2">The sequence shown here is derived from an EMBL/GenBank/DDBJ whole genome shotgun (WGS) entry which is preliminary data.</text>
</comment>
<evidence type="ECO:0000313" key="3">
    <source>
        <dbReference type="Proteomes" id="UP001152755"/>
    </source>
</evidence>
<feature type="transmembrane region" description="Helical" evidence="1">
    <location>
        <begin position="12"/>
        <end position="30"/>
    </location>
</feature>
<dbReference type="RefSeq" id="WP_277833306.1">
    <property type="nucleotide sequence ID" value="NZ_JAAIVF010000004.1"/>
</dbReference>
<evidence type="ECO:0000256" key="1">
    <source>
        <dbReference type="SAM" id="Phobius"/>
    </source>
</evidence>